<dbReference type="InterPro" id="IPR050832">
    <property type="entry name" value="Bact_Acetyltransf"/>
</dbReference>
<dbReference type="SUPFAM" id="SSF55729">
    <property type="entry name" value="Acyl-CoA N-acyltransferases (Nat)"/>
    <property type="match status" value="1"/>
</dbReference>
<evidence type="ECO:0000313" key="4">
    <source>
        <dbReference type="EMBL" id="MFC4070812.1"/>
    </source>
</evidence>
<dbReference type="Gene3D" id="3.40.630.30">
    <property type="match status" value="1"/>
</dbReference>
<dbReference type="PANTHER" id="PTHR43877">
    <property type="entry name" value="AMINOALKYLPHOSPHONATE N-ACETYLTRANSFERASE-RELATED-RELATED"/>
    <property type="match status" value="1"/>
</dbReference>
<keyword evidence="2 4" id="KW-0012">Acyltransferase</keyword>
<gene>
    <name evidence="4" type="ORF">ACFO0C_38290</name>
</gene>
<dbReference type="Pfam" id="PF00583">
    <property type="entry name" value="Acetyltransf_1"/>
    <property type="match status" value="1"/>
</dbReference>
<evidence type="ECO:0000259" key="3">
    <source>
        <dbReference type="PROSITE" id="PS51186"/>
    </source>
</evidence>
<protein>
    <submittedName>
        <fullName evidence="4">GNAT family N-acetyltransferase</fullName>
        <ecNumber evidence="4">2.3.1.-</ecNumber>
    </submittedName>
</protein>
<dbReference type="InterPro" id="IPR016181">
    <property type="entry name" value="Acyl_CoA_acyltransferase"/>
</dbReference>
<dbReference type="EMBL" id="JBHSBL010000025">
    <property type="protein sequence ID" value="MFC4070812.1"/>
    <property type="molecule type" value="Genomic_DNA"/>
</dbReference>
<dbReference type="InterPro" id="IPR000182">
    <property type="entry name" value="GNAT_dom"/>
</dbReference>
<feature type="domain" description="N-acetyltransferase" evidence="3">
    <location>
        <begin position="5"/>
        <end position="155"/>
    </location>
</feature>
<organism evidence="4 5">
    <name type="scientific">Actinoplanes subglobosus</name>
    <dbReference type="NCBI Taxonomy" id="1547892"/>
    <lineage>
        <taxon>Bacteria</taxon>
        <taxon>Bacillati</taxon>
        <taxon>Actinomycetota</taxon>
        <taxon>Actinomycetes</taxon>
        <taxon>Micromonosporales</taxon>
        <taxon>Micromonosporaceae</taxon>
        <taxon>Actinoplanes</taxon>
    </lineage>
</organism>
<keyword evidence="1 4" id="KW-0808">Transferase</keyword>
<name>A0ABV8J714_9ACTN</name>
<dbReference type="EC" id="2.3.1.-" evidence="4"/>
<dbReference type="PANTHER" id="PTHR43877:SF2">
    <property type="entry name" value="AMINOALKYLPHOSPHONATE N-ACETYLTRANSFERASE-RELATED"/>
    <property type="match status" value="1"/>
</dbReference>
<evidence type="ECO:0000256" key="1">
    <source>
        <dbReference type="ARBA" id="ARBA00022679"/>
    </source>
</evidence>
<dbReference type="GO" id="GO:0016746">
    <property type="term" value="F:acyltransferase activity"/>
    <property type="evidence" value="ECO:0007669"/>
    <property type="project" value="UniProtKB-KW"/>
</dbReference>
<evidence type="ECO:0000313" key="5">
    <source>
        <dbReference type="Proteomes" id="UP001595867"/>
    </source>
</evidence>
<accession>A0ABV8J714</accession>
<dbReference type="CDD" id="cd04301">
    <property type="entry name" value="NAT_SF"/>
    <property type="match status" value="1"/>
</dbReference>
<proteinExistence type="predicted"/>
<keyword evidence="5" id="KW-1185">Reference proteome</keyword>
<comment type="caution">
    <text evidence="4">The sequence shown here is derived from an EMBL/GenBank/DDBJ whole genome shotgun (WGS) entry which is preliminary data.</text>
</comment>
<dbReference type="RefSeq" id="WP_378071684.1">
    <property type="nucleotide sequence ID" value="NZ_JBHSBL010000025.1"/>
</dbReference>
<dbReference type="PROSITE" id="PS51186">
    <property type="entry name" value="GNAT"/>
    <property type="match status" value="1"/>
</dbReference>
<reference evidence="5" key="1">
    <citation type="journal article" date="2019" name="Int. J. Syst. Evol. Microbiol.">
        <title>The Global Catalogue of Microorganisms (GCM) 10K type strain sequencing project: providing services to taxonomists for standard genome sequencing and annotation.</title>
        <authorList>
            <consortium name="The Broad Institute Genomics Platform"/>
            <consortium name="The Broad Institute Genome Sequencing Center for Infectious Disease"/>
            <person name="Wu L."/>
            <person name="Ma J."/>
        </authorList>
    </citation>
    <scope>NUCLEOTIDE SEQUENCE [LARGE SCALE GENOMIC DNA]</scope>
    <source>
        <strain evidence="5">TBRC 5832</strain>
    </source>
</reference>
<sequence length="171" mass="18312">MTTVGRIVAVTAGSAYAAPAADLFDEYRVHYGQTPEPDRAAAWLSQQRNDGGLRLYLAIGEPPGRPIGLISVLEMPASLRMGTFWSIRDLYVPPAHRRGGVARALLDHVVNAARTAGALRVSLQTEPDNAAAQALYQSAGFHPIHDLDLLSLTLTDGQGGDHQRSPGPRPI</sequence>
<dbReference type="Proteomes" id="UP001595867">
    <property type="component" value="Unassembled WGS sequence"/>
</dbReference>
<evidence type="ECO:0000256" key="2">
    <source>
        <dbReference type="ARBA" id="ARBA00023315"/>
    </source>
</evidence>